<feature type="domain" description="HD-CE" evidence="1">
    <location>
        <begin position="60"/>
        <end position="238"/>
    </location>
</feature>
<sequence length="362" mass="41865">MRIDLNEDIETEFLKFKDDLRYFPLGNDYVHIYKGFKTKFDKEIHPEVKVKILEIEKEGYYNDHGVDHIKMVIQRVSWILGDLNVTFKKEEEDSKFYISPYELFILLVAIQLHDTGHLIASRRDHARKGAELLTKFDSGKILSSGERQTISNIAKAHGGKDDPIGKLPSEDDISHKTIRPQFLAALLRLGDELAEDQTRASNFLLENKSIVPTSVIYHLYSASLQSVRVNGNELKLKFYISDEVLVKKFKVVTKNGEEEKFLLDEIYDRTYKTFTESIYCSRFLPEKCRINSVKVDVNLFNKNDDQNFKTLAYELRDSVYPGSNRESIFSKNESLFEGGKMIDGQNVLELIMKNREGKNEPV</sequence>
<evidence type="ECO:0000313" key="3">
    <source>
        <dbReference type="Proteomes" id="UP000274593"/>
    </source>
</evidence>
<dbReference type="KEGG" id="tsig:D6T69_06875"/>
<keyword evidence="3" id="KW-1185">Reference proteome</keyword>
<dbReference type="SUPFAM" id="SSF109604">
    <property type="entry name" value="HD-domain/PDEase-like"/>
    <property type="match status" value="1"/>
</dbReference>
<protein>
    <recommendedName>
        <fullName evidence="1">HD-CE domain-containing protein</fullName>
    </recommendedName>
</protein>
<name>A0A3Q8RR76_9FLAO</name>
<dbReference type="AlphaFoldDB" id="A0A3Q8RR76"/>
<dbReference type="EMBL" id="CP032548">
    <property type="protein sequence ID" value="AZJ35255.1"/>
    <property type="molecule type" value="Genomic_DNA"/>
</dbReference>
<proteinExistence type="predicted"/>
<organism evidence="2 3">
    <name type="scientific">Tenacibaculum singaporense</name>
    <dbReference type="NCBI Taxonomy" id="2358479"/>
    <lineage>
        <taxon>Bacteria</taxon>
        <taxon>Pseudomonadati</taxon>
        <taxon>Bacteroidota</taxon>
        <taxon>Flavobacteriia</taxon>
        <taxon>Flavobacteriales</taxon>
        <taxon>Flavobacteriaceae</taxon>
        <taxon>Tenacibaculum</taxon>
    </lineage>
</organism>
<evidence type="ECO:0000259" key="1">
    <source>
        <dbReference type="Pfam" id="PF24391"/>
    </source>
</evidence>
<dbReference type="Pfam" id="PF24391">
    <property type="entry name" value="HD-CE"/>
    <property type="match status" value="1"/>
</dbReference>
<dbReference type="Gene3D" id="1.10.3210.10">
    <property type="entry name" value="Hypothetical protein af1432"/>
    <property type="match status" value="1"/>
</dbReference>
<dbReference type="RefSeq" id="WP_125067038.1">
    <property type="nucleotide sequence ID" value="NZ_CP032548.1"/>
</dbReference>
<evidence type="ECO:0000313" key="2">
    <source>
        <dbReference type="EMBL" id="AZJ35255.1"/>
    </source>
</evidence>
<gene>
    <name evidence="2" type="ORF">D6T69_06875</name>
</gene>
<dbReference type="InterPro" id="IPR056471">
    <property type="entry name" value="HD-CE"/>
</dbReference>
<dbReference type="Proteomes" id="UP000274593">
    <property type="component" value="Chromosome"/>
</dbReference>
<reference evidence="2 3" key="1">
    <citation type="submission" date="2018-09" db="EMBL/GenBank/DDBJ databases">
        <title>Insights into the microbiota of Asian seabass (Lates calcarifer) with tenacibaculosis symptoms and description of sp. nov. Tenacibaculum singaporense.</title>
        <authorList>
            <person name="Miyake S."/>
            <person name="Soh M."/>
            <person name="Azman M.N."/>
            <person name="Ngoh S.Y."/>
            <person name="Orban L."/>
        </authorList>
    </citation>
    <scope>NUCLEOTIDE SEQUENCE [LARGE SCALE GENOMIC DNA]</scope>
    <source>
        <strain evidence="2 3">DSM 106434</strain>
    </source>
</reference>
<accession>A0A3Q8RR76</accession>